<proteinExistence type="predicted"/>
<gene>
    <name evidence="3" type="ORF">PSNMU_V1.4_AUG-EV-PASAV3_0049150</name>
</gene>
<keyword evidence="2" id="KW-0732">Signal</keyword>
<organism evidence="3 4">
    <name type="scientific">Pseudo-nitzschia multistriata</name>
    <dbReference type="NCBI Taxonomy" id="183589"/>
    <lineage>
        <taxon>Eukaryota</taxon>
        <taxon>Sar</taxon>
        <taxon>Stramenopiles</taxon>
        <taxon>Ochrophyta</taxon>
        <taxon>Bacillariophyta</taxon>
        <taxon>Bacillariophyceae</taxon>
        <taxon>Bacillariophycidae</taxon>
        <taxon>Bacillariales</taxon>
        <taxon>Bacillariaceae</taxon>
        <taxon>Pseudo-nitzschia</taxon>
    </lineage>
</organism>
<feature type="region of interest" description="Disordered" evidence="1">
    <location>
        <begin position="36"/>
        <end position="57"/>
    </location>
</feature>
<feature type="chain" id="PRO_5019515885" description="DUF1329 domain-containing protein" evidence="2">
    <location>
        <begin position="34"/>
        <end position="279"/>
    </location>
</feature>
<feature type="signal peptide" evidence="2">
    <location>
        <begin position="1"/>
        <end position="33"/>
    </location>
</feature>
<accession>A0A448Z7S4</accession>
<sequence length="279" mass="29965">MRRTTAVFSVSPLLAVSLALVALAICGAGTTSAFTAPAGSVSDRGPSGSSLASTVAQAPPAEQQHWMDFMKFGGTSPGFDVIEQTRAFSECKTYDDAEGYFDEDYVFRGPIVGPITAKDVRETQERFNVMDAYPDLVMEKFGYTVDPENPYRCYWFERWKGTNREAVQVGPLALPPTGQVAVVPTHVMSANWTPSGKIIYLCLSGPLDRFEGNTMGQGAVFGLLKTAGVPLPVPSVGNPSLSFNQKYVAPLISQKAFSADADVPGWWKSTAKGADANDV</sequence>
<protein>
    <recommendedName>
        <fullName evidence="5">DUF1329 domain-containing protein</fullName>
    </recommendedName>
</protein>
<evidence type="ECO:0000256" key="1">
    <source>
        <dbReference type="SAM" id="MobiDB-lite"/>
    </source>
</evidence>
<evidence type="ECO:0000256" key="2">
    <source>
        <dbReference type="SAM" id="SignalP"/>
    </source>
</evidence>
<dbReference type="EMBL" id="CAACVS010000154">
    <property type="protein sequence ID" value="VEU38102.1"/>
    <property type="molecule type" value="Genomic_DNA"/>
</dbReference>
<evidence type="ECO:0008006" key="5">
    <source>
        <dbReference type="Google" id="ProtNLM"/>
    </source>
</evidence>
<name>A0A448Z7S4_9STRA</name>
<dbReference type="Proteomes" id="UP000291116">
    <property type="component" value="Unassembled WGS sequence"/>
</dbReference>
<dbReference type="AlphaFoldDB" id="A0A448Z7S4"/>
<reference evidence="3 4" key="1">
    <citation type="submission" date="2019-01" db="EMBL/GenBank/DDBJ databases">
        <authorList>
            <person name="Ferrante I. M."/>
        </authorList>
    </citation>
    <scope>NUCLEOTIDE SEQUENCE [LARGE SCALE GENOMIC DNA]</scope>
    <source>
        <strain evidence="3 4">B856</strain>
    </source>
</reference>
<keyword evidence="4" id="KW-1185">Reference proteome</keyword>
<feature type="compositionally biased region" description="Polar residues" evidence="1">
    <location>
        <begin position="47"/>
        <end position="56"/>
    </location>
</feature>
<evidence type="ECO:0000313" key="4">
    <source>
        <dbReference type="Proteomes" id="UP000291116"/>
    </source>
</evidence>
<evidence type="ECO:0000313" key="3">
    <source>
        <dbReference type="EMBL" id="VEU38102.1"/>
    </source>
</evidence>
<dbReference type="OrthoDB" id="39925at2759"/>